<accession>A0A9P0Z440</accession>
<dbReference type="InterPro" id="IPR025558">
    <property type="entry name" value="DUF4283"/>
</dbReference>
<name>A0A9P0Z440_CUSEU</name>
<dbReference type="Pfam" id="PF14111">
    <property type="entry name" value="DUF4283"/>
    <property type="match status" value="1"/>
</dbReference>
<evidence type="ECO:0000313" key="2">
    <source>
        <dbReference type="EMBL" id="CAH9085407.1"/>
    </source>
</evidence>
<comment type="caution">
    <text evidence="2">The sequence shown here is derived from an EMBL/GenBank/DDBJ whole genome shotgun (WGS) entry which is preliminary data.</text>
</comment>
<sequence length="309" mass="33551">MGRTKQVAGEASNSRYTRSKYAALQDLEEDFPVLNSEKKAGEFAVKSGRSKAVVPNKTCQIESEKQETMAETGAVINQTPGANGNAETSLDIPNPGNIGTDANAGHIKAAGRALAEVKAPSPAVTAAGKSAYSTAVAPVAVNASQENVRPAAESLGAFRTSSKQPTASEVMRIGNVGGVDIVQPEMMQPARPWSSLFKDNRDPSNGLKLRYIPPKGNSLDFIDRNLPSMVEMWGFFLVGHFTGKHPGLKAIYALKNSWGVRCIVKSHQKGWVIFKFHNDEDRDKVLKGGTLYHLWDSTYAKNTIRRFFV</sequence>
<protein>
    <recommendedName>
        <fullName evidence="1">DUF4283 domain-containing protein</fullName>
    </recommendedName>
</protein>
<organism evidence="2 3">
    <name type="scientific">Cuscuta europaea</name>
    <name type="common">European dodder</name>
    <dbReference type="NCBI Taxonomy" id="41803"/>
    <lineage>
        <taxon>Eukaryota</taxon>
        <taxon>Viridiplantae</taxon>
        <taxon>Streptophyta</taxon>
        <taxon>Embryophyta</taxon>
        <taxon>Tracheophyta</taxon>
        <taxon>Spermatophyta</taxon>
        <taxon>Magnoliopsida</taxon>
        <taxon>eudicotyledons</taxon>
        <taxon>Gunneridae</taxon>
        <taxon>Pentapetalae</taxon>
        <taxon>asterids</taxon>
        <taxon>lamiids</taxon>
        <taxon>Solanales</taxon>
        <taxon>Convolvulaceae</taxon>
        <taxon>Cuscuteae</taxon>
        <taxon>Cuscuta</taxon>
        <taxon>Cuscuta subgen. Cuscuta</taxon>
    </lineage>
</organism>
<dbReference type="OrthoDB" id="1939300at2759"/>
<dbReference type="Proteomes" id="UP001152484">
    <property type="component" value="Unassembled WGS sequence"/>
</dbReference>
<evidence type="ECO:0000259" key="1">
    <source>
        <dbReference type="Pfam" id="PF14111"/>
    </source>
</evidence>
<reference evidence="2" key="1">
    <citation type="submission" date="2022-07" db="EMBL/GenBank/DDBJ databases">
        <authorList>
            <person name="Macas J."/>
            <person name="Novak P."/>
            <person name="Neumann P."/>
        </authorList>
    </citation>
    <scope>NUCLEOTIDE SEQUENCE</scope>
</reference>
<feature type="domain" description="DUF4283" evidence="1">
    <location>
        <begin position="231"/>
        <end position="290"/>
    </location>
</feature>
<gene>
    <name evidence="2" type="ORF">CEURO_LOCUS9379</name>
</gene>
<dbReference type="EMBL" id="CAMAPE010000018">
    <property type="protein sequence ID" value="CAH9085407.1"/>
    <property type="molecule type" value="Genomic_DNA"/>
</dbReference>
<keyword evidence="3" id="KW-1185">Reference proteome</keyword>
<proteinExistence type="predicted"/>
<dbReference type="AlphaFoldDB" id="A0A9P0Z440"/>
<evidence type="ECO:0000313" key="3">
    <source>
        <dbReference type="Proteomes" id="UP001152484"/>
    </source>
</evidence>